<dbReference type="EC" id="3.1.1.-" evidence="3"/>
<keyword evidence="4" id="KW-0812">Transmembrane</keyword>
<dbReference type="PROSITE" id="PS00122">
    <property type="entry name" value="CARBOXYLESTERASE_B_1"/>
    <property type="match status" value="1"/>
</dbReference>
<dbReference type="InterPro" id="IPR002018">
    <property type="entry name" value="CarbesteraseB"/>
</dbReference>
<dbReference type="SUPFAM" id="SSF53474">
    <property type="entry name" value="alpha/beta-Hydrolases"/>
    <property type="match status" value="1"/>
</dbReference>
<dbReference type="AlphaFoldDB" id="A0A086TCZ7"/>
<evidence type="ECO:0000256" key="3">
    <source>
        <dbReference type="RuleBase" id="RU361235"/>
    </source>
</evidence>
<reference evidence="7" key="1">
    <citation type="journal article" date="2014" name="Genome Announc.">
        <title>Genome sequence and annotation of Acremonium chrysogenum, producer of the beta-lactam antibiotic cephalosporin C.</title>
        <authorList>
            <person name="Terfehr D."/>
            <person name="Dahlmann T.A."/>
            <person name="Specht T."/>
            <person name="Zadra I."/>
            <person name="Kuernsteiner H."/>
            <person name="Kueck U."/>
        </authorList>
    </citation>
    <scope>NUCLEOTIDE SEQUENCE [LARGE SCALE GENOMIC DNA]</scope>
    <source>
        <strain evidence="7">ATCC 11550 / CBS 779.69 / DSM 880 / IAM 14645 / JCM 23072 / IMI 49137</strain>
    </source>
</reference>
<dbReference type="InterPro" id="IPR029058">
    <property type="entry name" value="AB_hydrolase_fold"/>
</dbReference>
<dbReference type="Proteomes" id="UP000029964">
    <property type="component" value="Unassembled WGS sequence"/>
</dbReference>
<dbReference type="EMBL" id="JPKY01000011">
    <property type="protein sequence ID" value="KFH47229.1"/>
    <property type="molecule type" value="Genomic_DNA"/>
</dbReference>
<proteinExistence type="inferred from homology"/>
<dbReference type="STRING" id="857340.A0A086TCZ7"/>
<dbReference type="Gene3D" id="3.40.50.1820">
    <property type="entry name" value="alpha/beta hydrolase"/>
    <property type="match status" value="1"/>
</dbReference>
<keyword evidence="7" id="KW-1185">Reference proteome</keyword>
<evidence type="ECO:0000313" key="7">
    <source>
        <dbReference type="Proteomes" id="UP000029964"/>
    </source>
</evidence>
<protein>
    <recommendedName>
        <fullName evidence="3">Carboxylic ester hydrolase</fullName>
        <ecNumber evidence="3">3.1.1.-</ecNumber>
    </recommendedName>
</protein>
<dbReference type="HOGENOM" id="CLU_006586_10_7_1"/>
<accession>A0A086TCZ7</accession>
<dbReference type="InterPro" id="IPR019819">
    <property type="entry name" value="Carboxylesterase_B_CS"/>
</dbReference>
<keyword evidence="2 3" id="KW-0378">Hydrolase</keyword>
<dbReference type="OrthoDB" id="408631at2759"/>
<feature type="signal peptide" evidence="3">
    <location>
        <begin position="1"/>
        <end position="25"/>
    </location>
</feature>
<feature type="domain" description="Carboxylesterase type B" evidence="5">
    <location>
        <begin position="129"/>
        <end position="607"/>
    </location>
</feature>
<organism evidence="6 7">
    <name type="scientific">Hapsidospora chrysogenum (strain ATCC 11550 / CBS 779.69 / DSM 880 / IAM 14645 / JCM 23072 / IMI 49137)</name>
    <name type="common">Acremonium chrysogenum</name>
    <dbReference type="NCBI Taxonomy" id="857340"/>
    <lineage>
        <taxon>Eukaryota</taxon>
        <taxon>Fungi</taxon>
        <taxon>Dikarya</taxon>
        <taxon>Ascomycota</taxon>
        <taxon>Pezizomycotina</taxon>
        <taxon>Sordariomycetes</taxon>
        <taxon>Hypocreomycetidae</taxon>
        <taxon>Hypocreales</taxon>
        <taxon>Bionectriaceae</taxon>
        <taxon>Hapsidospora</taxon>
    </lineage>
</organism>
<comment type="caution">
    <text evidence="6">The sequence shown here is derived from an EMBL/GenBank/DDBJ whole genome shotgun (WGS) entry which is preliminary data.</text>
</comment>
<dbReference type="InterPro" id="IPR050309">
    <property type="entry name" value="Type-B_Carboxylest/Lipase"/>
</dbReference>
<evidence type="ECO:0000313" key="6">
    <source>
        <dbReference type="EMBL" id="KFH47229.1"/>
    </source>
</evidence>
<evidence type="ECO:0000256" key="4">
    <source>
        <dbReference type="SAM" id="Phobius"/>
    </source>
</evidence>
<keyword evidence="3" id="KW-0732">Signal</keyword>
<evidence type="ECO:0000259" key="5">
    <source>
        <dbReference type="Pfam" id="PF00135"/>
    </source>
</evidence>
<keyword evidence="4" id="KW-1133">Transmembrane helix</keyword>
<comment type="similarity">
    <text evidence="1 3">Belongs to the type-B carboxylesterase/lipase family.</text>
</comment>
<sequence>MSLLQECRRLLLVLLPAAIYHQCRDATYNTVYGYMPLDSNPPGASSSPRLAGDTPPRRQPHTTWSWAWVRRRCRRRGCLVAAVALAIVVILTLALGLGLGFGLDDDEDDGPGPVIDLGYANYTGSYLPNGISQYLGMRYARPPTGDLRWRAPVEPEDEGELQRARSFGPTCYGISQSPDDSHDEDCLFVNVWGPTNATADMKLPVIVFIQGGGYTSLSNANWNGTQLVETSGNNAVFVTFNYRVGLWGFLAGHEVREDGDLNVGLLDQRFLFRWVQENISKFGGDPDHVVIQGVSAGGGSVALHLAAYGGRDDGLFVGAISESTFVPAHPSVSDLEFQFDRLAYQAGCSGAENRMDCLRGKSMKKLQKLNVEKPFPGRRYNPLFYWTPCVDGEFLEDIPSVLFQEGRFLSGTIFAPTGAKYPSSLTTFLTDQYPDLTTTQTDTILDYYPLEPAIPDHGPWFPSAARAYGDATFICPANNILDALATSIASSNSTPPLYSYRYNVYDKASFDRGMGVSHVFEAPAVFGPDMMSHPAPESYYTYNADIIPVVMKYWLSFARTLDPNVYRADGAPEWETWGQNRQRMLLQTNNSTMERVSKSEVDRCEFWKGIGTTTNQK</sequence>
<dbReference type="GO" id="GO:0016787">
    <property type="term" value="F:hydrolase activity"/>
    <property type="evidence" value="ECO:0007669"/>
    <property type="project" value="UniProtKB-KW"/>
</dbReference>
<feature type="transmembrane region" description="Helical" evidence="4">
    <location>
        <begin position="78"/>
        <end position="103"/>
    </location>
</feature>
<keyword evidence="4" id="KW-0472">Membrane</keyword>
<dbReference type="Pfam" id="PF00135">
    <property type="entry name" value="COesterase"/>
    <property type="match status" value="1"/>
</dbReference>
<dbReference type="InterPro" id="IPR019826">
    <property type="entry name" value="Carboxylesterase_B_AS"/>
</dbReference>
<gene>
    <name evidence="6" type="ORF">ACRE_018540</name>
</gene>
<dbReference type="PANTHER" id="PTHR11559">
    <property type="entry name" value="CARBOXYLESTERASE"/>
    <property type="match status" value="1"/>
</dbReference>
<dbReference type="PROSITE" id="PS00941">
    <property type="entry name" value="CARBOXYLESTERASE_B_2"/>
    <property type="match status" value="1"/>
</dbReference>
<evidence type="ECO:0000256" key="2">
    <source>
        <dbReference type="ARBA" id="ARBA00022801"/>
    </source>
</evidence>
<evidence type="ECO:0000256" key="1">
    <source>
        <dbReference type="ARBA" id="ARBA00005964"/>
    </source>
</evidence>
<dbReference type="ESTHER" id="acrch-a0a086tcz7">
    <property type="family name" value="Fungal_carboxylesterase_lipase"/>
</dbReference>
<name>A0A086TCZ7_HAPC1</name>
<feature type="chain" id="PRO_5005106276" description="Carboxylic ester hydrolase" evidence="3">
    <location>
        <begin position="26"/>
        <end position="617"/>
    </location>
</feature>